<dbReference type="AlphaFoldDB" id="A0A7W6WG87"/>
<protein>
    <recommendedName>
        <fullName evidence="1">Type II CBASS E2 protein domain-containing protein</fullName>
    </recommendedName>
</protein>
<evidence type="ECO:0000259" key="1">
    <source>
        <dbReference type="Pfam" id="PF26395"/>
    </source>
</evidence>
<dbReference type="EMBL" id="JACIGM010000009">
    <property type="protein sequence ID" value="MBB4276398.1"/>
    <property type="molecule type" value="Genomic_DNA"/>
</dbReference>
<name>A0A7W6WG87_9HYPH</name>
<comment type="caution">
    <text evidence="2">The sequence shown here is derived from an EMBL/GenBank/DDBJ whole genome shotgun (WGS) entry which is preliminary data.</text>
</comment>
<gene>
    <name evidence="2" type="ORF">GGE12_004195</name>
</gene>
<dbReference type="Pfam" id="PF26395">
    <property type="entry name" value="E2-CBASS"/>
    <property type="match status" value="1"/>
</dbReference>
<accession>A0A7W6WG87</accession>
<dbReference type="RefSeq" id="WP_246778596.1">
    <property type="nucleotide sequence ID" value="NZ_JACIGM010000009.1"/>
</dbReference>
<sequence>MRFLPHTIEDQAAAMSAAWPLFARRRFRGDAIIWCGSLKPHSRVYDVEIAYSMDMVIEGPEVRVLSPRLTRLPGNPEGSIPHVYNGDDDPVLCLFDPAREQWSGWRLISETTVPWTIDWLACYEFWLMTGVWEGGGRHPPSTGRRLNVENRT</sequence>
<feature type="domain" description="Type II CBASS E2 protein" evidence="1">
    <location>
        <begin position="11"/>
        <end position="139"/>
    </location>
</feature>
<dbReference type="InterPro" id="IPR058588">
    <property type="entry name" value="E2-CBASS"/>
</dbReference>
<reference evidence="2 3" key="1">
    <citation type="submission" date="2020-08" db="EMBL/GenBank/DDBJ databases">
        <title>Genomic Encyclopedia of Type Strains, Phase IV (KMG-V): Genome sequencing to study the core and pangenomes of soil and plant-associated prokaryotes.</title>
        <authorList>
            <person name="Whitman W."/>
        </authorList>
    </citation>
    <scope>NUCLEOTIDE SEQUENCE [LARGE SCALE GENOMIC DNA]</scope>
    <source>
        <strain evidence="2 3">SEMIA 402</strain>
    </source>
</reference>
<dbReference type="Proteomes" id="UP000533641">
    <property type="component" value="Unassembled WGS sequence"/>
</dbReference>
<evidence type="ECO:0000313" key="2">
    <source>
        <dbReference type="EMBL" id="MBB4276398.1"/>
    </source>
</evidence>
<proteinExistence type="predicted"/>
<evidence type="ECO:0000313" key="3">
    <source>
        <dbReference type="Proteomes" id="UP000533641"/>
    </source>
</evidence>
<organism evidence="2 3">
    <name type="scientific">Rhizobium mongolense</name>
    <dbReference type="NCBI Taxonomy" id="57676"/>
    <lineage>
        <taxon>Bacteria</taxon>
        <taxon>Pseudomonadati</taxon>
        <taxon>Pseudomonadota</taxon>
        <taxon>Alphaproteobacteria</taxon>
        <taxon>Hyphomicrobiales</taxon>
        <taxon>Rhizobiaceae</taxon>
        <taxon>Rhizobium/Agrobacterium group</taxon>
        <taxon>Rhizobium</taxon>
    </lineage>
</organism>